<accession>S5UB81</accession>
<dbReference type="EMBL" id="KF264551">
    <property type="protein sequence ID" value="AGS49634.1"/>
    <property type="molecule type" value="Genomic_DNA"/>
</dbReference>
<dbReference type="InterPro" id="IPR058644">
    <property type="entry name" value="Mtb12-like_C"/>
</dbReference>
<sequence length="140" mass="14583">MTPTSAPAPPPPISLPAPELLTGVLHQLADTSVPGAQKVGLVEGATADEVGQLDKFAKAMVDNGYAPLAFTASEITWSDTMAGNVTADITARSENPAKPETFTFPMEFKPSVGNWQLSRKTADLLLALGDAARPTAAPPR</sequence>
<keyword evidence="1" id="KW-0732">Signal</keyword>
<evidence type="ECO:0000259" key="3">
    <source>
        <dbReference type="Pfam" id="PF26580"/>
    </source>
</evidence>
<feature type="domain" description="Low molecular weight antigen MTB12-like C-terminal" evidence="3">
    <location>
        <begin position="15"/>
        <end position="131"/>
    </location>
</feature>
<evidence type="ECO:0000256" key="2">
    <source>
        <dbReference type="ARBA" id="ARBA00093774"/>
    </source>
</evidence>
<name>S5UB81_9BACT</name>
<comment type="similarity">
    <text evidence="2">Belongs to the MTB12 family.</text>
</comment>
<reference evidence="4" key="1">
    <citation type="journal article" date="2013" name="Proc. Natl. Acad. Sci. U.S.A.">
        <title>Mapping gene clusters within arrayed metagenomic libraries to expand the structural diversity of biomedically relevant natural products.</title>
        <authorList>
            <person name="Owen J.G."/>
            <person name="Reddy B.V."/>
            <person name="Ternei M.A."/>
            <person name="Charlop-Powers Z."/>
            <person name="Calle P.Y."/>
            <person name="Kim J.H."/>
            <person name="Brady S.F."/>
        </authorList>
    </citation>
    <scope>NUCLEOTIDE SEQUENCE</scope>
</reference>
<dbReference type="AlphaFoldDB" id="S5UB81"/>
<organism evidence="4">
    <name type="scientific">uncultured bacterium esnapd12</name>
    <dbReference type="NCBI Taxonomy" id="1366592"/>
    <lineage>
        <taxon>Bacteria</taxon>
        <taxon>environmental samples</taxon>
    </lineage>
</organism>
<protein>
    <submittedName>
        <fullName evidence="4">LppK</fullName>
    </submittedName>
</protein>
<evidence type="ECO:0000313" key="4">
    <source>
        <dbReference type="EMBL" id="AGS49634.1"/>
    </source>
</evidence>
<proteinExistence type="inferred from homology"/>
<evidence type="ECO:0000256" key="1">
    <source>
        <dbReference type="ARBA" id="ARBA00022729"/>
    </source>
</evidence>
<dbReference type="Pfam" id="PF26580">
    <property type="entry name" value="Mtb12_C"/>
    <property type="match status" value="1"/>
</dbReference>